<evidence type="ECO:0000313" key="1">
    <source>
        <dbReference type="EMBL" id="PHQ37154.1"/>
    </source>
</evidence>
<protein>
    <submittedName>
        <fullName evidence="1">Uncharacterized protein</fullName>
    </submittedName>
</protein>
<evidence type="ECO:0000313" key="2">
    <source>
        <dbReference type="Proteomes" id="UP000225740"/>
    </source>
</evidence>
<organism evidence="1 2">
    <name type="scientific">Rhodopirellula bahusiensis</name>
    <dbReference type="NCBI Taxonomy" id="2014065"/>
    <lineage>
        <taxon>Bacteria</taxon>
        <taxon>Pseudomonadati</taxon>
        <taxon>Planctomycetota</taxon>
        <taxon>Planctomycetia</taxon>
        <taxon>Pirellulales</taxon>
        <taxon>Pirellulaceae</taxon>
        <taxon>Rhodopirellula</taxon>
    </lineage>
</organism>
<gene>
    <name evidence="1" type="ORF">CEE69_02030</name>
</gene>
<comment type="caution">
    <text evidence="1">The sequence shown here is derived from an EMBL/GenBank/DDBJ whole genome shotgun (WGS) entry which is preliminary data.</text>
</comment>
<proteinExistence type="predicted"/>
<accession>A0A2G1WDM3</accession>
<dbReference type="Proteomes" id="UP000225740">
    <property type="component" value="Unassembled WGS sequence"/>
</dbReference>
<sequence length="70" mass="8151">MQWNHRDAWFQKPRNKNDFLRSFDSISQLSVPPAIVVVRERAGIDDSSGVNQSSHQTKKLLRFRPGDWQA</sequence>
<dbReference type="EMBL" id="NIZW01000001">
    <property type="protein sequence ID" value="PHQ37154.1"/>
    <property type="molecule type" value="Genomic_DNA"/>
</dbReference>
<name>A0A2G1WDM3_9BACT</name>
<dbReference type="AlphaFoldDB" id="A0A2G1WDM3"/>
<reference evidence="1 2" key="1">
    <citation type="submission" date="2017-06" db="EMBL/GenBank/DDBJ databases">
        <title>Description of Rhodopirellula bahusiensis sp. nov.</title>
        <authorList>
            <person name="Kizina J."/>
            <person name="Harder J."/>
        </authorList>
    </citation>
    <scope>NUCLEOTIDE SEQUENCE [LARGE SCALE GENOMIC DNA]</scope>
    <source>
        <strain evidence="1 2">SWK21</strain>
    </source>
</reference>
<keyword evidence="2" id="KW-1185">Reference proteome</keyword>